<dbReference type="InterPro" id="IPR044624">
    <property type="entry name" value="Mbb1-like"/>
</dbReference>
<dbReference type="PANTHER" id="PTHR44917:SF1">
    <property type="entry name" value="PROTEIN HIGH CHLOROPHYLL FLUORESCENT 107"/>
    <property type="match status" value="1"/>
</dbReference>
<keyword evidence="3" id="KW-0732">Signal</keyword>
<dbReference type="Pfam" id="PF13428">
    <property type="entry name" value="TPR_14"/>
    <property type="match status" value="1"/>
</dbReference>
<dbReference type="EMBL" id="HBHJ01033116">
    <property type="protein sequence ID" value="CAD9710945.1"/>
    <property type="molecule type" value="Transcribed_RNA"/>
</dbReference>
<feature type="region of interest" description="Disordered" evidence="2">
    <location>
        <begin position="74"/>
        <end position="114"/>
    </location>
</feature>
<protein>
    <recommendedName>
        <fullName evidence="5">PsbB mRNA maturation factor Mbb1, chloroplastic</fullName>
    </recommendedName>
</protein>
<dbReference type="SMART" id="SM00386">
    <property type="entry name" value="HAT"/>
    <property type="match status" value="6"/>
</dbReference>
<evidence type="ECO:0000313" key="4">
    <source>
        <dbReference type="EMBL" id="CAD9710945.1"/>
    </source>
</evidence>
<accession>A0A7S2SWU7</accession>
<evidence type="ECO:0000256" key="3">
    <source>
        <dbReference type="SAM" id="SignalP"/>
    </source>
</evidence>
<gene>
    <name evidence="4" type="ORF">RMAR1173_LOCUS21939</name>
</gene>
<feature type="chain" id="PRO_5031025136" description="PsbB mRNA maturation factor Mbb1, chloroplastic" evidence="3">
    <location>
        <begin position="16"/>
        <end position="699"/>
    </location>
</feature>
<dbReference type="GO" id="GO:0006397">
    <property type="term" value="P:mRNA processing"/>
    <property type="evidence" value="ECO:0007669"/>
    <property type="project" value="InterPro"/>
</dbReference>
<proteinExistence type="predicted"/>
<dbReference type="PROSITE" id="PS50005">
    <property type="entry name" value="TPR"/>
    <property type="match status" value="1"/>
</dbReference>
<dbReference type="SUPFAM" id="SSF48452">
    <property type="entry name" value="TPR-like"/>
    <property type="match status" value="2"/>
</dbReference>
<dbReference type="SMART" id="SM00028">
    <property type="entry name" value="TPR"/>
    <property type="match status" value="8"/>
</dbReference>
<evidence type="ECO:0008006" key="5">
    <source>
        <dbReference type="Google" id="ProtNLM"/>
    </source>
</evidence>
<evidence type="ECO:0000256" key="2">
    <source>
        <dbReference type="SAM" id="MobiDB-lite"/>
    </source>
</evidence>
<sequence length="699" mass="79310">MAKHGAAAIPAPCRALVVLALAGGFLVAPPPLSTRGRHKSMPAVLPSSPTLTVPGRSWLEPRHRHTPVLEATLAEGGEAGMDQSPTSEQLQRMRSARQRRGAGPRQRPAQSSRDLYLRAKQADKDNNLELSESLLLQLVEREPTNPRLWRRLARLSRELRGSVEESEARLRKGLELCPESAYLWQALGDLYKKRGEVAAARGYYRRSLQEDPTLVLTLHSWGRMEARESNLRTAYMLVHRGLDLEPTNSRLVVMGAALQDQLGQTQAAVDLLDRGLEANRIAEAGANSHPHLLYSRAMLHYQHGNVTEARSMLSELTARKPRFRKAWWALARLEEEKGTADWARRYYRMACEGRAPDVMKADARLRSPPPRRGQNAAFLGHVQEQSPAPASYWQSWARMEENQGEVLEAAAIYSKATKRFPEDPELWLNWAKLEYYRRENTVKAIELIQEAIDHCPTHTKVYQTAGELYSVMFRPDEARALFLKGLLTARPQDSNHRGDRDSALPPLLVSWATCEAQLANRPDRARKLFRWAVQTAMDDRQLGYVWHAFADFEMAQDRPFVAQHYVARSLQANPREPRVWKLWAQVCVHIGNEDLAQQCRERERVLVHEAEMAAMRDGWSSGTSRKTNPMRRRLKISPTMKLLPSLPMGYQESSAARSALTRDDLVLIENRFDKVARSTASLEDGPLEESPFATFMLNE</sequence>
<dbReference type="Gene3D" id="1.25.40.10">
    <property type="entry name" value="Tetratricopeptide repeat domain"/>
    <property type="match status" value="3"/>
</dbReference>
<keyword evidence="1" id="KW-0802">TPR repeat</keyword>
<feature type="signal peptide" evidence="3">
    <location>
        <begin position="1"/>
        <end position="15"/>
    </location>
</feature>
<dbReference type="InterPro" id="IPR003107">
    <property type="entry name" value="HAT"/>
</dbReference>
<organism evidence="4">
    <name type="scientific">Rhizochromulina marina</name>
    <dbReference type="NCBI Taxonomy" id="1034831"/>
    <lineage>
        <taxon>Eukaryota</taxon>
        <taxon>Sar</taxon>
        <taxon>Stramenopiles</taxon>
        <taxon>Ochrophyta</taxon>
        <taxon>Dictyochophyceae</taxon>
        <taxon>Rhizochromulinales</taxon>
        <taxon>Rhizochromulina</taxon>
    </lineage>
</organism>
<dbReference type="GO" id="GO:0003727">
    <property type="term" value="F:single-stranded RNA binding"/>
    <property type="evidence" value="ECO:0007669"/>
    <property type="project" value="TreeGrafter"/>
</dbReference>
<dbReference type="PANTHER" id="PTHR44917">
    <property type="entry name" value="PROTEIN HIGH CHLOROPHYLL FLUORESCENT 107"/>
    <property type="match status" value="1"/>
</dbReference>
<dbReference type="GO" id="GO:0003729">
    <property type="term" value="F:mRNA binding"/>
    <property type="evidence" value="ECO:0007669"/>
    <property type="project" value="InterPro"/>
</dbReference>
<dbReference type="InterPro" id="IPR019734">
    <property type="entry name" value="TPR_rpt"/>
</dbReference>
<dbReference type="AlphaFoldDB" id="A0A7S2SWU7"/>
<dbReference type="InterPro" id="IPR011990">
    <property type="entry name" value="TPR-like_helical_dom_sf"/>
</dbReference>
<dbReference type="GO" id="GO:0006417">
    <property type="term" value="P:regulation of translation"/>
    <property type="evidence" value="ECO:0007669"/>
    <property type="project" value="TreeGrafter"/>
</dbReference>
<name>A0A7S2SWU7_9STRA</name>
<dbReference type="Pfam" id="PF13432">
    <property type="entry name" value="TPR_16"/>
    <property type="match status" value="2"/>
</dbReference>
<evidence type="ECO:0000256" key="1">
    <source>
        <dbReference type="PROSITE-ProRule" id="PRU00339"/>
    </source>
</evidence>
<feature type="compositionally biased region" description="Polar residues" evidence="2">
    <location>
        <begin position="83"/>
        <end position="92"/>
    </location>
</feature>
<feature type="repeat" description="TPR" evidence="1">
    <location>
        <begin position="181"/>
        <end position="214"/>
    </location>
</feature>
<reference evidence="4" key="1">
    <citation type="submission" date="2021-01" db="EMBL/GenBank/DDBJ databases">
        <authorList>
            <person name="Corre E."/>
            <person name="Pelletier E."/>
            <person name="Niang G."/>
            <person name="Scheremetjew M."/>
            <person name="Finn R."/>
            <person name="Kale V."/>
            <person name="Holt S."/>
            <person name="Cochrane G."/>
            <person name="Meng A."/>
            <person name="Brown T."/>
            <person name="Cohen L."/>
        </authorList>
    </citation>
    <scope>NUCLEOTIDE SEQUENCE</scope>
    <source>
        <strain evidence="4">CCMP1243</strain>
    </source>
</reference>